<dbReference type="NCBIfam" id="TIGR00715">
    <property type="entry name" value="precor6x_red"/>
    <property type="match status" value="1"/>
</dbReference>
<evidence type="ECO:0000256" key="1">
    <source>
        <dbReference type="ARBA" id="ARBA00004953"/>
    </source>
</evidence>
<name>A0A116NG44_STRSU</name>
<dbReference type="EC" id="1.3.1.54" evidence="4"/>
<reference evidence="4 5" key="1">
    <citation type="submission" date="2016-02" db="EMBL/GenBank/DDBJ databases">
        <authorList>
            <consortium name="Pathogen Informatics"/>
        </authorList>
    </citation>
    <scope>NUCLEOTIDE SEQUENCE [LARGE SCALE GENOMIC DNA]</scope>
    <source>
        <strain evidence="4 5">SS1013</strain>
    </source>
</reference>
<proteinExistence type="predicted"/>
<dbReference type="RefSeq" id="WP_044766537.1">
    <property type="nucleotide sequence ID" value="NZ_CEIH01000020.1"/>
</dbReference>
<sequence>MMKLLLGGTSDSTEILALLNDLGIEVTTSVVTDYGKHLASKFGQPVIQGRLTAEDMVRFVQEHQVDEIIDATHPFADLVSKEAVRAAELAGISYLRYERKETDDLTGALLVHSTEEAISLIKEKGYPTVYLGTGSKTLPLFVNGLPDVRIVARVLPTSEVLLACERLGMVADQIDAIKAPFSKECNKELILRSKAQAFVSKESGSVGGIREKITGCQELGVDCIIIARPKVDYPKKVSSVEELKDYLRIEAFQNECPIV</sequence>
<dbReference type="Pfam" id="PF02571">
    <property type="entry name" value="CbiJ"/>
    <property type="match status" value="1"/>
</dbReference>
<dbReference type="Proteomes" id="UP000069526">
    <property type="component" value="Unassembled WGS sequence"/>
</dbReference>
<organism evidence="4 5">
    <name type="scientific">Streptococcus suis</name>
    <dbReference type="NCBI Taxonomy" id="1307"/>
    <lineage>
        <taxon>Bacteria</taxon>
        <taxon>Bacillati</taxon>
        <taxon>Bacillota</taxon>
        <taxon>Bacilli</taxon>
        <taxon>Lactobacillales</taxon>
        <taxon>Streptococcaceae</taxon>
        <taxon>Streptococcus</taxon>
    </lineage>
</organism>
<dbReference type="UniPathway" id="UPA00148"/>
<evidence type="ECO:0000313" key="4">
    <source>
        <dbReference type="EMBL" id="CYW00744.1"/>
    </source>
</evidence>
<keyword evidence="3 4" id="KW-0560">Oxidoreductase</keyword>
<accession>A0A116NG44</accession>
<dbReference type="PANTHER" id="PTHR36925">
    <property type="entry name" value="COBALT-PRECORRIN-6A REDUCTASE"/>
    <property type="match status" value="1"/>
</dbReference>
<dbReference type="PANTHER" id="PTHR36925:SF1">
    <property type="entry name" value="COBALT-PRECORRIN-6A REDUCTASE"/>
    <property type="match status" value="1"/>
</dbReference>
<protein>
    <submittedName>
        <fullName evidence="4">Precorrin-6x reductase</fullName>
        <ecNumber evidence="4">1.3.1.54</ecNumber>
    </submittedName>
</protein>
<evidence type="ECO:0000313" key="5">
    <source>
        <dbReference type="Proteomes" id="UP000069526"/>
    </source>
</evidence>
<comment type="pathway">
    <text evidence="1">Cofactor biosynthesis; adenosylcobalamin biosynthesis.</text>
</comment>
<dbReference type="InterPro" id="IPR003723">
    <property type="entry name" value="Precorrin-6x_reduct"/>
</dbReference>
<evidence type="ECO:0000256" key="3">
    <source>
        <dbReference type="ARBA" id="ARBA00023002"/>
    </source>
</evidence>
<dbReference type="AlphaFoldDB" id="A0A116NG44"/>
<dbReference type="GO" id="GO:0009236">
    <property type="term" value="P:cobalamin biosynthetic process"/>
    <property type="evidence" value="ECO:0007669"/>
    <property type="project" value="UniProtKB-UniPathway"/>
</dbReference>
<dbReference type="PROSITE" id="PS51014">
    <property type="entry name" value="COBK_CBIJ"/>
    <property type="match status" value="1"/>
</dbReference>
<evidence type="ECO:0000256" key="2">
    <source>
        <dbReference type="ARBA" id="ARBA00022573"/>
    </source>
</evidence>
<gene>
    <name evidence="4" type="primary">cobK</name>
    <name evidence="4" type="ORF">ERS132539_00226</name>
</gene>
<dbReference type="GO" id="GO:0016994">
    <property type="term" value="F:precorrin-6A reductase activity"/>
    <property type="evidence" value="ECO:0007669"/>
    <property type="project" value="UniProtKB-EC"/>
</dbReference>
<dbReference type="EMBL" id="FIJK01000003">
    <property type="protein sequence ID" value="CYW00744.1"/>
    <property type="molecule type" value="Genomic_DNA"/>
</dbReference>
<keyword evidence="2" id="KW-0169">Cobalamin biosynthesis</keyword>